<dbReference type="InterPro" id="IPR032466">
    <property type="entry name" value="Metal_Hydrolase"/>
</dbReference>
<sequence length="229" mass="25107">MLLHGVTTVEAKSGYGLDWETEKRQLDVVGALDRDHDIDLVSTFMAAHAVPPEYKGRSQEYLELIVEEMLPRVKAENLAEFCDIFCEKGVFTADESRYLLSKAKEMGFKLRIHADEMESIGGVDVAAELGATSAEHLMMATDEGIRKMAEAKVIGNLLPATTFSLMEDTYAPARKMLEAGMAITLTTDSNPGSCPTANLQFVMQLGCFMMRSDASGSPQRCNHQCGLLS</sequence>
<name>Q54249_STRGN</name>
<evidence type="ECO:0000256" key="2">
    <source>
        <dbReference type="ARBA" id="ARBA00022801"/>
    </source>
</evidence>
<dbReference type="GO" id="GO:0019556">
    <property type="term" value="P:L-histidine catabolic process to glutamate and formamide"/>
    <property type="evidence" value="ECO:0007669"/>
    <property type="project" value="InterPro"/>
</dbReference>
<accession>Q54249</accession>
<dbReference type="InterPro" id="IPR005920">
    <property type="entry name" value="HutI"/>
</dbReference>
<dbReference type="GO" id="GO:0005737">
    <property type="term" value="C:cytoplasm"/>
    <property type="evidence" value="ECO:0007669"/>
    <property type="project" value="InterPro"/>
</dbReference>
<proteinExistence type="predicted"/>
<evidence type="ECO:0000256" key="1">
    <source>
        <dbReference type="ARBA" id="ARBA00022723"/>
    </source>
</evidence>
<dbReference type="PANTHER" id="PTHR42752:SF1">
    <property type="entry name" value="IMIDAZOLONEPROPIONASE-RELATED"/>
    <property type="match status" value="1"/>
</dbReference>
<dbReference type="Gene3D" id="3.20.20.140">
    <property type="entry name" value="Metal-dependent hydrolases"/>
    <property type="match status" value="1"/>
</dbReference>
<keyword evidence="2" id="KW-0378">Hydrolase</keyword>
<dbReference type="GO" id="GO:0046872">
    <property type="term" value="F:metal ion binding"/>
    <property type="evidence" value="ECO:0007669"/>
    <property type="project" value="UniProtKB-KW"/>
</dbReference>
<organism evidence="3">
    <name type="scientific">Streptococcus gordonii</name>
    <dbReference type="NCBI Taxonomy" id="1302"/>
    <lineage>
        <taxon>Bacteria</taxon>
        <taxon>Bacillati</taxon>
        <taxon>Bacillota</taxon>
        <taxon>Bacilli</taxon>
        <taxon>Lactobacillales</taxon>
        <taxon>Streptococcaceae</taxon>
        <taxon>Streptococcus</taxon>
    </lineage>
</organism>
<evidence type="ECO:0000313" key="3">
    <source>
        <dbReference type="EMBL" id="AAA71949.1"/>
    </source>
</evidence>
<keyword evidence="1" id="KW-0479">Metal-binding</keyword>
<dbReference type="EMBL" id="L11577">
    <property type="protein sequence ID" value="AAA71949.1"/>
    <property type="molecule type" value="Genomic_DNA"/>
</dbReference>
<dbReference type="PIR" id="T11553">
    <property type="entry name" value="T11553"/>
</dbReference>
<reference evidence="3" key="1">
    <citation type="journal article" date="1994" name="Infect. Immun.">
        <title>Nucleotide sequence of the Streptococcus gordonii PK488 coaggregation adhesin gene, scaA, and ATP-binding cassette.</title>
        <authorList>
            <person name="Kolenbrander P.E."/>
            <person name="Andersen R.N."/>
            <person name="Ganeshkumar N."/>
        </authorList>
    </citation>
    <scope>NUCLEOTIDE SEQUENCE</scope>
    <source>
        <strain evidence="3">PK488</strain>
    </source>
</reference>
<dbReference type="SUPFAM" id="SSF51556">
    <property type="entry name" value="Metallo-dependent hydrolases"/>
    <property type="match status" value="1"/>
</dbReference>
<protein>
    <recommendedName>
        <fullName evidence="4">Imidazolonepropionase</fullName>
    </recommendedName>
</protein>
<dbReference type="GO" id="GO:0050480">
    <property type="term" value="F:imidazolonepropionase activity"/>
    <property type="evidence" value="ECO:0007669"/>
    <property type="project" value="TreeGrafter"/>
</dbReference>
<dbReference type="AlphaFoldDB" id="Q54249"/>
<evidence type="ECO:0008006" key="4">
    <source>
        <dbReference type="Google" id="ProtNLM"/>
    </source>
</evidence>
<dbReference type="PANTHER" id="PTHR42752">
    <property type="entry name" value="IMIDAZOLONEPROPIONASE"/>
    <property type="match status" value="1"/>
</dbReference>